<dbReference type="SUPFAM" id="SSF52540">
    <property type="entry name" value="P-loop containing nucleoside triphosphate hydrolases"/>
    <property type="match status" value="2"/>
</dbReference>
<proteinExistence type="inferred from homology"/>
<evidence type="ECO:0000256" key="5">
    <source>
        <dbReference type="ARBA" id="ARBA00022806"/>
    </source>
</evidence>
<reference evidence="15 16" key="1">
    <citation type="journal article" date="2016" name="Int. J. Syst. Evol. Microbiol.">
        <title>Acidipila dinghuensis sp. nov., an acidobacterium isolated from forest soil.</title>
        <authorList>
            <person name="Jiang Y.W."/>
            <person name="Wang J."/>
            <person name="Chen M.H."/>
            <person name="Lv Y.Y."/>
            <person name="Qiu L.H."/>
        </authorList>
    </citation>
    <scope>NUCLEOTIDE SEQUENCE [LARGE SCALE GENOMIC DNA]</scope>
    <source>
        <strain evidence="15 16">DHOF10</strain>
    </source>
</reference>
<feature type="domain" description="Helicase ATP-binding" evidence="14">
    <location>
        <begin position="13"/>
        <end position="297"/>
    </location>
</feature>
<keyword evidence="9" id="KW-0238">DNA-binding</keyword>
<sequence length="651" mass="73446">MPSLYDFFAPGGVLSRSPLPYEFRKGQLEMAQAVERAIEESRHLIVEAGTGTGKTLAYLLPALRSGRRVVISTGTKNLQEQLFFKDIPFLESLLGPLQTCYMKGRANYLCRHKLFALRSQPILSGLEEIAQYQAIAEWEKTTETGDRAEIDGLPETSLLWPKLDARGDACLGQSCADYQRCFVTEMRRKAAESDIVIVNHHLFFADLAIRQQAKAAPDAGVLPDAGIVIFDEAHELEDVASGYFGINLSNIRFEELVRDLESLLRAKDALSAGITSAAQTLRERARLFFSTLPRGAGHEGRMQFSNREGFLEEHGDLYLGVLNSLHRLEGELERVRGAEEAQPLKRRTADIREQLKYLFESEDKNTVFWLERRGRGGAHAASLSTHIQATPIDVSGILNQLLFENFPTVVLTSATLTVAGGFEHMEKRLGLRDAREMVVPSHYKYSEQAVLFLPPRMPDPRDANFQEEAARHIRRMLEITQGRAFCLFTSYSQMRDLYERLLPQVGYPLLLQGTAPRKALLEEFRNTPNAVLFGTSSFWQGVDVQGEALSCVIIDRLPFAVPSDPVVQARMRAVEDRGGSPFFEYQIPSAVITLKQGFGRLIRSLEDRGVLMLLDPRLQRQRYGKVFIDSLPPYRITHEWSDVEDFFAKEE</sequence>
<keyword evidence="7" id="KW-0408">Iron</keyword>
<dbReference type="InterPro" id="IPR014013">
    <property type="entry name" value="Helic_SF1/SF2_ATP-bd_DinG/Rad3"/>
</dbReference>
<comment type="similarity">
    <text evidence="11">Belongs to the helicase family. DinG subfamily.</text>
</comment>
<evidence type="ECO:0000256" key="7">
    <source>
        <dbReference type="ARBA" id="ARBA00023004"/>
    </source>
</evidence>
<protein>
    <recommendedName>
        <fullName evidence="12">DNA 5'-3' helicase</fullName>
        <ecNumber evidence="12">5.6.2.3</ecNumber>
    </recommendedName>
</protein>
<evidence type="ECO:0000313" key="15">
    <source>
        <dbReference type="EMBL" id="RXS98141.1"/>
    </source>
</evidence>
<evidence type="ECO:0000256" key="3">
    <source>
        <dbReference type="ARBA" id="ARBA00022741"/>
    </source>
</evidence>
<dbReference type="GO" id="GO:0003677">
    <property type="term" value="F:DNA binding"/>
    <property type="evidence" value="ECO:0007669"/>
    <property type="project" value="UniProtKB-KW"/>
</dbReference>
<evidence type="ECO:0000256" key="1">
    <source>
        <dbReference type="ARBA" id="ARBA00001966"/>
    </source>
</evidence>
<dbReference type="OrthoDB" id="9803913at2"/>
<evidence type="ECO:0000256" key="8">
    <source>
        <dbReference type="ARBA" id="ARBA00023014"/>
    </source>
</evidence>
<evidence type="ECO:0000256" key="11">
    <source>
        <dbReference type="ARBA" id="ARBA00038058"/>
    </source>
</evidence>
<dbReference type="AlphaFoldDB" id="A0A4Q1SKC5"/>
<keyword evidence="2" id="KW-0479">Metal-binding</keyword>
<evidence type="ECO:0000259" key="14">
    <source>
        <dbReference type="PROSITE" id="PS51193"/>
    </source>
</evidence>
<evidence type="ECO:0000313" key="16">
    <source>
        <dbReference type="Proteomes" id="UP000290253"/>
    </source>
</evidence>
<dbReference type="GO" id="GO:0043139">
    <property type="term" value="F:5'-3' DNA helicase activity"/>
    <property type="evidence" value="ECO:0007669"/>
    <property type="project" value="UniProtKB-EC"/>
</dbReference>
<dbReference type="PANTHER" id="PTHR11472">
    <property type="entry name" value="DNA REPAIR DEAD HELICASE RAD3/XP-D SUBFAMILY MEMBER"/>
    <property type="match status" value="1"/>
</dbReference>
<comment type="catalytic activity">
    <reaction evidence="13">
        <text>ATP + H2O = ADP + phosphate + H(+)</text>
        <dbReference type="Rhea" id="RHEA:13065"/>
        <dbReference type="ChEBI" id="CHEBI:15377"/>
        <dbReference type="ChEBI" id="CHEBI:15378"/>
        <dbReference type="ChEBI" id="CHEBI:30616"/>
        <dbReference type="ChEBI" id="CHEBI:43474"/>
        <dbReference type="ChEBI" id="CHEBI:456216"/>
        <dbReference type="EC" id="5.6.2.3"/>
    </reaction>
</comment>
<evidence type="ECO:0000256" key="6">
    <source>
        <dbReference type="ARBA" id="ARBA00022840"/>
    </source>
</evidence>
<dbReference type="Proteomes" id="UP000290253">
    <property type="component" value="Unassembled WGS sequence"/>
</dbReference>
<dbReference type="InterPro" id="IPR006555">
    <property type="entry name" value="ATP-dep_Helicase_C"/>
</dbReference>
<accession>A0A4Q1SKC5</accession>
<dbReference type="SMART" id="SM00487">
    <property type="entry name" value="DEXDc"/>
    <property type="match status" value="1"/>
</dbReference>
<dbReference type="EC" id="5.6.2.3" evidence="12"/>
<comment type="cofactor">
    <cofactor evidence="1">
        <name>[4Fe-4S] cluster</name>
        <dbReference type="ChEBI" id="CHEBI:49883"/>
    </cofactor>
</comment>
<dbReference type="GO" id="GO:0005524">
    <property type="term" value="F:ATP binding"/>
    <property type="evidence" value="ECO:0007669"/>
    <property type="project" value="UniProtKB-KW"/>
</dbReference>
<dbReference type="EMBL" id="SDMK01000001">
    <property type="protein sequence ID" value="RXS98141.1"/>
    <property type="molecule type" value="Genomic_DNA"/>
</dbReference>
<evidence type="ECO:0000256" key="13">
    <source>
        <dbReference type="ARBA" id="ARBA00048954"/>
    </source>
</evidence>
<keyword evidence="6" id="KW-0067">ATP-binding</keyword>
<keyword evidence="8" id="KW-0411">Iron-sulfur</keyword>
<comment type="caution">
    <text evidence="15">The sequence shown here is derived from an EMBL/GenBank/DDBJ whole genome shotgun (WGS) entry which is preliminary data.</text>
</comment>
<gene>
    <name evidence="15" type="ORF">ESZ00_04035</name>
</gene>
<dbReference type="FunFam" id="3.40.50.300:FF:000437">
    <property type="entry name" value="ATP-dependent DNA helicase DinG"/>
    <property type="match status" value="1"/>
</dbReference>
<evidence type="ECO:0000256" key="12">
    <source>
        <dbReference type="ARBA" id="ARBA00044969"/>
    </source>
</evidence>
<dbReference type="Pfam" id="PF13307">
    <property type="entry name" value="Helicase_C_2"/>
    <property type="match status" value="1"/>
</dbReference>
<dbReference type="InterPro" id="IPR010614">
    <property type="entry name" value="RAD3-like_helicase_DEAD"/>
</dbReference>
<evidence type="ECO:0000256" key="2">
    <source>
        <dbReference type="ARBA" id="ARBA00022723"/>
    </source>
</evidence>
<dbReference type="GO" id="GO:0006281">
    <property type="term" value="P:DNA repair"/>
    <property type="evidence" value="ECO:0007669"/>
    <property type="project" value="TreeGrafter"/>
</dbReference>
<dbReference type="PANTHER" id="PTHR11472:SF34">
    <property type="entry name" value="REGULATOR OF TELOMERE ELONGATION HELICASE 1"/>
    <property type="match status" value="1"/>
</dbReference>
<dbReference type="Pfam" id="PF00270">
    <property type="entry name" value="DEAD"/>
    <property type="match status" value="1"/>
</dbReference>
<name>A0A4Q1SKC5_9BACT</name>
<evidence type="ECO:0000256" key="10">
    <source>
        <dbReference type="ARBA" id="ARBA00023235"/>
    </source>
</evidence>
<dbReference type="SMART" id="SM00491">
    <property type="entry name" value="HELICc2"/>
    <property type="match status" value="1"/>
</dbReference>
<keyword evidence="4" id="KW-0378">Hydrolase</keyword>
<keyword evidence="10" id="KW-0413">Isomerase</keyword>
<dbReference type="GO" id="GO:0016818">
    <property type="term" value="F:hydrolase activity, acting on acid anhydrides, in phosphorus-containing anhydrides"/>
    <property type="evidence" value="ECO:0007669"/>
    <property type="project" value="InterPro"/>
</dbReference>
<dbReference type="Gene3D" id="3.40.50.300">
    <property type="entry name" value="P-loop containing nucleotide triphosphate hydrolases"/>
    <property type="match status" value="2"/>
</dbReference>
<dbReference type="InterPro" id="IPR011545">
    <property type="entry name" value="DEAD/DEAH_box_helicase_dom"/>
</dbReference>
<organism evidence="15 16">
    <name type="scientific">Silvibacterium dinghuense</name>
    <dbReference type="NCBI Taxonomy" id="1560006"/>
    <lineage>
        <taxon>Bacteria</taxon>
        <taxon>Pseudomonadati</taxon>
        <taxon>Acidobacteriota</taxon>
        <taxon>Terriglobia</taxon>
        <taxon>Terriglobales</taxon>
        <taxon>Acidobacteriaceae</taxon>
        <taxon>Silvibacterium</taxon>
    </lineage>
</organism>
<dbReference type="GO" id="GO:0051536">
    <property type="term" value="F:iron-sulfur cluster binding"/>
    <property type="evidence" value="ECO:0007669"/>
    <property type="project" value="UniProtKB-KW"/>
</dbReference>
<dbReference type="InterPro" id="IPR027417">
    <property type="entry name" value="P-loop_NTPase"/>
</dbReference>
<dbReference type="InterPro" id="IPR014001">
    <property type="entry name" value="Helicase_ATP-bd"/>
</dbReference>
<dbReference type="GO" id="GO:0046872">
    <property type="term" value="F:metal ion binding"/>
    <property type="evidence" value="ECO:0007669"/>
    <property type="project" value="UniProtKB-KW"/>
</dbReference>
<evidence type="ECO:0000256" key="9">
    <source>
        <dbReference type="ARBA" id="ARBA00023125"/>
    </source>
</evidence>
<keyword evidence="3" id="KW-0547">Nucleotide-binding</keyword>
<dbReference type="Pfam" id="PF06733">
    <property type="entry name" value="DEAD_2"/>
    <property type="match status" value="1"/>
</dbReference>
<dbReference type="PROSITE" id="PS51193">
    <property type="entry name" value="HELICASE_ATP_BIND_2"/>
    <property type="match status" value="1"/>
</dbReference>
<keyword evidence="16" id="KW-1185">Reference proteome</keyword>
<dbReference type="InterPro" id="IPR045028">
    <property type="entry name" value="DinG/Rad3-like"/>
</dbReference>
<keyword evidence="5 15" id="KW-0347">Helicase</keyword>
<evidence type="ECO:0000256" key="4">
    <source>
        <dbReference type="ARBA" id="ARBA00022801"/>
    </source>
</evidence>